<sequence>MLEFTLHRQDLDGPWHEGPAGWSAGNSRIAPLRLRALEEIVARCGRRLLVAVRERCRGAAGPVISGPAGCGTGAPVEVSPAQWEKILAGVTSWPLQYVCLTVEPGSAVDDPPRVTIRSGAWGTAPVFAVASGDGLHGHWDPVLLYPLLDRDTPLEETLAAHFLATFETPYARRTMLRGLHMITERSVARWPTEDGTLAVHYPVDAEPYGEREVRPDADVLDGLWRCLTSSVRRWLPDDAASIAGCELSGGLDSALVTAAVAEVTGTGPRTYGLALAGVPGARQHARRAELVRRFGGADTTVPFAAHRPLAPDGPETFGRGAAGPMTPWEECYAEASEAMLDRAVQDGIQMIFTGLGGDELSHPRRRAGRAGERPTTLAPEQLPAFLTPAARDAALAAPKTIDTAPSSIPRGSAIETTALSSAQYLRRGIWPVHPLCTPELVRLCAWLPTPWRTDRLFERHLLTRRGISPLVAFPPDTDDFEPVLIESLRHTARHRLETLFTTPLLADHGLVDPIRLQASYRAWRSGEPPDDPTPFYAAATLELTLRTLTGHTGEA</sequence>
<dbReference type="Pfam" id="PF00733">
    <property type="entry name" value="Asn_synthase"/>
    <property type="match status" value="1"/>
</dbReference>
<dbReference type="RefSeq" id="WP_344830953.1">
    <property type="nucleotide sequence ID" value="NZ_BAAAUV010000010.1"/>
</dbReference>
<organism evidence="3 4">
    <name type="scientific">Actinocorallia longicatena</name>
    <dbReference type="NCBI Taxonomy" id="111803"/>
    <lineage>
        <taxon>Bacteria</taxon>
        <taxon>Bacillati</taxon>
        <taxon>Actinomycetota</taxon>
        <taxon>Actinomycetes</taxon>
        <taxon>Streptosporangiales</taxon>
        <taxon>Thermomonosporaceae</taxon>
        <taxon>Actinocorallia</taxon>
    </lineage>
</organism>
<dbReference type="Gene3D" id="3.40.50.620">
    <property type="entry name" value="HUPs"/>
    <property type="match status" value="1"/>
</dbReference>
<feature type="domain" description="Asparagine synthetase" evidence="2">
    <location>
        <begin position="228"/>
        <end position="365"/>
    </location>
</feature>
<reference evidence="4" key="1">
    <citation type="journal article" date="2019" name="Int. J. Syst. Evol. Microbiol.">
        <title>The Global Catalogue of Microorganisms (GCM) 10K type strain sequencing project: providing services to taxonomists for standard genome sequencing and annotation.</title>
        <authorList>
            <consortium name="The Broad Institute Genomics Platform"/>
            <consortium name="The Broad Institute Genome Sequencing Center for Infectious Disease"/>
            <person name="Wu L."/>
            <person name="Ma J."/>
        </authorList>
    </citation>
    <scope>NUCLEOTIDE SEQUENCE [LARGE SCALE GENOMIC DNA]</scope>
    <source>
        <strain evidence="4">JCM 9377</strain>
    </source>
</reference>
<dbReference type="InterPro" id="IPR001962">
    <property type="entry name" value="Asn_synthase"/>
</dbReference>
<name>A0ABP6QCX6_9ACTN</name>
<keyword evidence="4" id="KW-1185">Reference proteome</keyword>
<dbReference type="InterPro" id="IPR014729">
    <property type="entry name" value="Rossmann-like_a/b/a_fold"/>
</dbReference>
<evidence type="ECO:0000313" key="3">
    <source>
        <dbReference type="EMBL" id="GAA3218684.1"/>
    </source>
</evidence>
<comment type="caution">
    <text evidence="3">The sequence shown here is derived from an EMBL/GenBank/DDBJ whole genome shotgun (WGS) entry which is preliminary data.</text>
</comment>
<gene>
    <name evidence="3" type="ORF">GCM10010468_42270</name>
</gene>
<evidence type="ECO:0000256" key="1">
    <source>
        <dbReference type="SAM" id="MobiDB-lite"/>
    </source>
</evidence>
<evidence type="ECO:0000313" key="4">
    <source>
        <dbReference type="Proteomes" id="UP001501237"/>
    </source>
</evidence>
<evidence type="ECO:0000259" key="2">
    <source>
        <dbReference type="Pfam" id="PF00733"/>
    </source>
</evidence>
<dbReference type="Proteomes" id="UP001501237">
    <property type="component" value="Unassembled WGS sequence"/>
</dbReference>
<dbReference type="EMBL" id="BAAAUV010000010">
    <property type="protein sequence ID" value="GAA3218684.1"/>
    <property type="molecule type" value="Genomic_DNA"/>
</dbReference>
<feature type="region of interest" description="Disordered" evidence="1">
    <location>
        <begin position="303"/>
        <end position="322"/>
    </location>
</feature>
<accession>A0ABP6QCX6</accession>
<dbReference type="SUPFAM" id="SSF52402">
    <property type="entry name" value="Adenine nucleotide alpha hydrolases-like"/>
    <property type="match status" value="1"/>
</dbReference>
<proteinExistence type="predicted"/>
<protein>
    <recommendedName>
        <fullName evidence="2">Asparagine synthetase domain-containing protein</fullName>
    </recommendedName>
</protein>